<dbReference type="Proteomes" id="UP001321475">
    <property type="component" value="Chromosome"/>
</dbReference>
<evidence type="ECO:0000256" key="3">
    <source>
        <dbReference type="SAM" id="Phobius"/>
    </source>
</evidence>
<dbReference type="SUPFAM" id="SSF63817">
    <property type="entry name" value="Sortase"/>
    <property type="match status" value="1"/>
</dbReference>
<dbReference type="InterPro" id="IPR005754">
    <property type="entry name" value="Sortase"/>
</dbReference>
<feature type="region of interest" description="Disordered" evidence="2">
    <location>
        <begin position="67"/>
        <end position="86"/>
    </location>
</feature>
<organism evidence="4 5">
    <name type="scientific">Paraoerskovia sediminicola</name>
    <dbReference type="NCBI Taxonomy" id="1138587"/>
    <lineage>
        <taxon>Bacteria</taxon>
        <taxon>Bacillati</taxon>
        <taxon>Actinomycetota</taxon>
        <taxon>Actinomycetes</taxon>
        <taxon>Micrococcales</taxon>
        <taxon>Cellulomonadaceae</taxon>
        <taxon>Paraoerskovia</taxon>
    </lineage>
</organism>
<reference evidence="5" key="1">
    <citation type="journal article" date="2019" name="Int. J. Syst. Evol. Microbiol.">
        <title>The Global Catalogue of Microorganisms (GCM) 10K type strain sequencing project: providing services to taxonomists for standard genome sequencing and annotation.</title>
        <authorList>
            <consortium name="The Broad Institute Genomics Platform"/>
            <consortium name="The Broad Institute Genome Sequencing Center for Infectious Disease"/>
            <person name="Wu L."/>
            <person name="Ma J."/>
        </authorList>
    </citation>
    <scope>NUCLEOTIDE SEQUENCE [LARGE SCALE GENOMIC DNA]</scope>
    <source>
        <strain evidence="5">NBRC 108565</strain>
    </source>
</reference>
<keyword evidence="1" id="KW-0378">Hydrolase</keyword>
<keyword evidence="3" id="KW-1133">Transmembrane helix</keyword>
<evidence type="ECO:0000256" key="2">
    <source>
        <dbReference type="SAM" id="MobiDB-lite"/>
    </source>
</evidence>
<dbReference type="Gene3D" id="2.40.260.10">
    <property type="entry name" value="Sortase"/>
    <property type="match status" value="1"/>
</dbReference>
<protein>
    <submittedName>
        <fullName evidence="4">Class E sortase</fullName>
    </submittedName>
</protein>
<accession>A0ABN6XF21</accession>
<proteinExistence type="predicted"/>
<dbReference type="InterPro" id="IPR053465">
    <property type="entry name" value="Sortase_Class_E"/>
</dbReference>
<name>A0ABN6XF21_9CELL</name>
<dbReference type="Pfam" id="PF04203">
    <property type="entry name" value="Sortase"/>
    <property type="match status" value="1"/>
</dbReference>
<sequence>MTATRTHARPTSGQGPVARTVGAVGELMITLGVLLGLFIVWQLWWTDVEGDRYQAEVIDELAWEPPPAVAQVQNPPEERRDDPPVMDEPGFQTVFAQYYVPRFGTDYVKPVAEGVDKALVLDTIGIGHYPGTAMPGDVGNFAMAAHRTTFGKPFNQIADLVEGDPLVVRTEETWYVYRVTEDLIVNPQDVGVIAPVPGVPADPAAVPDRRLLTMTSCHPMFSAAQRYVVHGELDYWMPVSDGTPKELLDAGIDPSGGS</sequence>
<dbReference type="EMBL" id="AP027729">
    <property type="protein sequence ID" value="BDZ42083.1"/>
    <property type="molecule type" value="Genomic_DNA"/>
</dbReference>
<dbReference type="NCBIfam" id="NF033747">
    <property type="entry name" value="class_E_sortase"/>
    <property type="match status" value="1"/>
</dbReference>
<keyword evidence="5" id="KW-1185">Reference proteome</keyword>
<gene>
    <name evidence="4" type="ORF">GCM10025865_13820</name>
</gene>
<dbReference type="RefSeq" id="WP_286219118.1">
    <property type="nucleotide sequence ID" value="NZ_AP027729.1"/>
</dbReference>
<dbReference type="InterPro" id="IPR023365">
    <property type="entry name" value="Sortase_dom-sf"/>
</dbReference>
<evidence type="ECO:0000256" key="1">
    <source>
        <dbReference type="ARBA" id="ARBA00022801"/>
    </source>
</evidence>
<feature type="transmembrane region" description="Helical" evidence="3">
    <location>
        <begin position="21"/>
        <end position="45"/>
    </location>
</feature>
<dbReference type="CDD" id="cd05830">
    <property type="entry name" value="Sortase_E"/>
    <property type="match status" value="1"/>
</dbReference>
<evidence type="ECO:0000313" key="4">
    <source>
        <dbReference type="EMBL" id="BDZ42083.1"/>
    </source>
</evidence>
<keyword evidence="3" id="KW-0472">Membrane</keyword>
<keyword evidence="3" id="KW-0812">Transmembrane</keyword>
<evidence type="ECO:0000313" key="5">
    <source>
        <dbReference type="Proteomes" id="UP001321475"/>
    </source>
</evidence>
<dbReference type="InterPro" id="IPR042003">
    <property type="entry name" value="Sortase_E"/>
</dbReference>